<dbReference type="InterPro" id="IPR029033">
    <property type="entry name" value="His_PPase_superfam"/>
</dbReference>
<proteinExistence type="predicted"/>
<dbReference type="SUPFAM" id="SSF53254">
    <property type="entry name" value="Phosphoglycerate mutase-like"/>
    <property type="match status" value="1"/>
</dbReference>
<keyword evidence="2" id="KW-1185">Reference proteome</keyword>
<dbReference type="SMART" id="SM00855">
    <property type="entry name" value="PGAM"/>
    <property type="match status" value="1"/>
</dbReference>
<dbReference type="PANTHER" id="PTHR48100:SF15">
    <property type="entry name" value="SEDOHEPTULOSE 1,7-BISPHOSPHATASE"/>
    <property type="match status" value="1"/>
</dbReference>
<dbReference type="Gene3D" id="3.40.50.1240">
    <property type="entry name" value="Phosphoglycerate mutase-like"/>
    <property type="match status" value="1"/>
</dbReference>
<dbReference type="Proteomes" id="UP001499974">
    <property type="component" value="Unassembled WGS sequence"/>
</dbReference>
<dbReference type="PANTHER" id="PTHR48100">
    <property type="entry name" value="BROAD-SPECIFICITY PHOSPHATASE YOR283W-RELATED"/>
    <property type="match status" value="1"/>
</dbReference>
<accession>A0ABP8WLP9</accession>
<reference evidence="2" key="1">
    <citation type="journal article" date="2019" name="Int. J. Syst. Evol. Microbiol.">
        <title>The Global Catalogue of Microorganisms (GCM) 10K type strain sequencing project: providing services to taxonomists for standard genome sequencing and annotation.</title>
        <authorList>
            <consortium name="The Broad Institute Genomics Platform"/>
            <consortium name="The Broad Institute Genome Sequencing Center for Infectious Disease"/>
            <person name="Wu L."/>
            <person name="Ma J."/>
        </authorList>
    </citation>
    <scope>NUCLEOTIDE SEQUENCE [LARGE SCALE GENOMIC DNA]</scope>
    <source>
        <strain evidence="2">JCM 18531</strain>
    </source>
</reference>
<evidence type="ECO:0000313" key="1">
    <source>
        <dbReference type="EMBL" id="GAA4691908.1"/>
    </source>
</evidence>
<protein>
    <submittedName>
        <fullName evidence="1">Acid phosphatase</fullName>
    </submittedName>
</protein>
<sequence>MNELWTVRHGKTEWSAAGKHTSITDLPLLPEGEEVARGLRSRLADVEFAQVLTSPRLRARRTAELAGFPDAEPDDDLAEWAYGDYEGITTDAIREQDPGWTIWSHPTPGGETAEQVCERLDRVVARVRATEGRTLVFGHGHALRALAARWLGRPVEAGQWFKLDTATLSTLGYEREHPVLQTWNAP</sequence>
<dbReference type="CDD" id="cd07067">
    <property type="entry name" value="HP_PGM_like"/>
    <property type="match status" value="1"/>
</dbReference>
<dbReference type="EMBL" id="BAABKM010000001">
    <property type="protein sequence ID" value="GAA4691908.1"/>
    <property type="molecule type" value="Genomic_DNA"/>
</dbReference>
<comment type="caution">
    <text evidence="1">The sequence shown here is derived from an EMBL/GenBank/DDBJ whole genome shotgun (WGS) entry which is preliminary data.</text>
</comment>
<evidence type="ECO:0000313" key="2">
    <source>
        <dbReference type="Proteomes" id="UP001499974"/>
    </source>
</evidence>
<organism evidence="1 2">
    <name type="scientific">Nocardioides conyzicola</name>
    <dbReference type="NCBI Taxonomy" id="1651781"/>
    <lineage>
        <taxon>Bacteria</taxon>
        <taxon>Bacillati</taxon>
        <taxon>Actinomycetota</taxon>
        <taxon>Actinomycetes</taxon>
        <taxon>Propionibacteriales</taxon>
        <taxon>Nocardioidaceae</taxon>
        <taxon>Nocardioides</taxon>
    </lineage>
</organism>
<dbReference type="InterPro" id="IPR013078">
    <property type="entry name" value="His_Pase_superF_clade-1"/>
</dbReference>
<dbReference type="RefSeq" id="WP_345518592.1">
    <property type="nucleotide sequence ID" value="NZ_BAABKM010000001.1"/>
</dbReference>
<dbReference type="Pfam" id="PF00300">
    <property type="entry name" value="His_Phos_1"/>
    <property type="match status" value="1"/>
</dbReference>
<dbReference type="PIRSF" id="PIRSF000709">
    <property type="entry name" value="6PFK_2-Ptase"/>
    <property type="match status" value="1"/>
</dbReference>
<gene>
    <name evidence="1" type="ORF">GCM10023349_03460</name>
</gene>
<dbReference type="InterPro" id="IPR050275">
    <property type="entry name" value="PGM_Phosphatase"/>
</dbReference>
<name>A0ABP8WLP9_9ACTN</name>